<name>A0ABX8ES93_9ACTN</name>
<evidence type="ECO:0000313" key="2">
    <source>
        <dbReference type="Proteomes" id="UP000679307"/>
    </source>
</evidence>
<reference evidence="1 2" key="1">
    <citation type="submission" date="2021-05" db="EMBL/GenBank/DDBJ databases">
        <title>Complete genome of Nocardioides aquaticus KCTC 9944T isolated from meromictic and hypersaline Ekho Lake, Antarctica.</title>
        <authorList>
            <person name="Hwang K."/>
            <person name="Kim K.M."/>
            <person name="Choe H."/>
        </authorList>
    </citation>
    <scope>NUCLEOTIDE SEQUENCE [LARGE SCALE GENOMIC DNA]</scope>
    <source>
        <strain evidence="1 2">KCTC 9944</strain>
    </source>
</reference>
<protein>
    <submittedName>
        <fullName evidence="1">Uncharacterized protein</fullName>
    </submittedName>
</protein>
<gene>
    <name evidence="1" type="ORF">ENKNEFLB_04397</name>
</gene>
<dbReference type="RefSeq" id="WP_214057261.1">
    <property type="nucleotide sequence ID" value="NZ_BAAAHS010000224.1"/>
</dbReference>
<proteinExistence type="predicted"/>
<accession>A0ABX8ES93</accession>
<dbReference type="Proteomes" id="UP000679307">
    <property type="component" value="Chromosome"/>
</dbReference>
<keyword evidence="2" id="KW-1185">Reference proteome</keyword>
<evidence type="ECO:0000313" key="1">
    <source>
        <dbReference type="EMBL" id="QVT81978.1"/>
    </source>
</evidence>
<dbReference type="EMBL" id="CP075371">
    <property type="protein sequence ID" value="QVT81978.1"/>
    <property type="molecule type" value="Genomic_DNA"/>
</dbReference>
<organism evidence="1 2">
    <name type="scientific">Nocardioides aquaticus</name>
    <dbReference type="NCBI Taxonomy" id="160826"/>
    <lineage>
        <taxon>Bacteria</taxon>
        <taxon>Bacillati</taxon>
        <taxon>Actinomycetota</taxon>
        <taxon>Actinomycetes</taxon>
        <taxon>Propionibacteriales</taxon>
        <taxon>Nocardioidaceae</taxon>
        <taxon>Nocardioides</taxon>
    </lineage>
</organism>
<sequence length="214" mass="22796">MTATPPRPAPRPTQRLAFTGTITGVGSTSGTRVVVGHWRHSPLGAFADAMVETADGNRVLVAPRQDVADLVASTYSFDEVRVEPVECVAVPTWLTFASPSLRLSVGVGRRTPTGWALRAVPRPVAVAPAWTLVTDPAARVLQRGVRTRGRTGVGPEARREWYGATDHHRVDAVAGWWEGVPLGSLADVRPATSFGFSSSPVAPSRTDVVSTIEL</sequence>